<comment type="caution">
    <text evidence="1">The sequence shown here is derived from an EMBL/GenBank/DDBJ whole genome shotgun (WGS) entry which is preliminary data.</text>
</comment>
<dbReference type="EMBL" id="JAAXOX010000002">
    <property type="protein sequence ID" value="NKY21817.1"/>
    <property type="molecule type" value="Genomic_DNA"/>
</dbReference>
<dbReference type="AlphaFoldDB" id="A0A7X6QY53"/>
<dbReference type="Pfam" id="PF04978">
    <property type="entry name" value="MST"/>
    <property type="match status" value="1"/>
</dbReference>
<dbReference type="InterPro" id="IPR007061">
    <property type="entry name" value="MST-like"/>
</dbReference>
<keyword evidence="2" id="KW-1185">Reference proteome</keyword>
<dbReference type="NCBIfam" id="NF047843">
    <property type="entry name" value="MST_Rv0443"/>
    <property type="match status" value="1"/>
</dbReference>
<evidence type="ECO:0000313" key="2">
    <source>
        <dbReference type="Proteomes" id="UP000581206"/>
    </source>
</evidence>
<accession>A0A7X6QY53</accession>
<proteinExistence type="predicted"/>
<sequence length="163" mass="17372">MLTEGFGRLDDLVRTAVSGLGDQQLTERIGPQANTVAWLVWHLAREQDAQVAALRGTEEVWTAEGWADRFGLPLDPADNGYGNTTQQVAAVRAPAELLIGYAHAATAASIAYLGTLTDDQLDEVIDPGWDPPVTRGVRLVSVLDDAVQHAGQAAFVRGVLLSA</sequence>
<organism evidence="1 2">
    <name type="scientific">Cellulomonas denverensis</name>
    <dbReference type="NCBI Taxonomy" id="264297"/>
    <lineage>
        <taxon>Bacteria</taxon>
        <taxon>Bacillati</taxon>
        <taxon>Actinomycetota</taxon>
        <taxon>Actinomycetes</taxon>
        <taxon>Micrococcales</taxon>
        <taxon>Cellulomonadaceae</taxon>
        <taxon>Cellulomonas</taxon>
    </lineage>
</organism>
<name>A0A7X6QY53_9CELL</name>
<gene>
    <name evidence="1" type="ORF">HGA03_03955</name>
</gene>
<dbReference type="InterPro" id="IPR034660">
    <property type="entry name" value="DinB/YfiT-like"/>
</dbReference>
<dbReference type="Proteomes" id="UP000581206">
    <property type="component" value="Unassembled WGS sequence"/>
</dbReference>
<reference evidence="1 2" key="1">
    <citation type="submission" date="2020-04" db="EMBL/GenBank/DDBJ databases">
        <title>MicrobeNet Type strains.</title>
        <authorList>
            <person name="Nicholson A.C."/>
        </authorList>
    </citation>
    <scope>NUCLEOTIDE SEQUENCE [LARGE SCALE GENOMIC DNA]</scope>
    <source>
        <strain evidence="1 2">ATCC BAA-788</strain>
    </source>
</reference>
<dbReference type="Gene3D" id="1.20.120.450">
    <property type="entry name" value="dinb family like domain"/>
    <property type="match status" value="1"/>
</dbReference>
<evidence type="ECO:0000313" key="1">
    <source>
        <dbReference type="EMBL" id="NKY21817.1"/>
    </source>
</evidence>
<dbReference type="SUPFAM" id="SSF109854">
    <property type="entry name" value="DinB/YfiT-like putative metalloenzymes"/>
    <property type="match status" value="1"/>
</dbReference>
<protein>
    <submittedName>
        <fullName evidence="1">DUF664 domain-containing protein</fullName>
    </submittedName>
</protein>